<proteinExistence type="predicted"/>
<gene>
    <name evidence="1" type="ORF">GCM10022389_12890</name>
</gene>
<evidence type="ECO:0000313" key="2">
    <source>
        <dbReference type="Proteomes" id="UP001500367"/>
    </source>
</evidence>
<sequence>MWKYSGGFYLGDVLRLDFKTLKNDTIYQENKPKYIIKTSIGYFGYPTELIIKDIESGDEGRYVGK</sequence>
<organism evidence="1 2">
    <name type="scientific">Flavobacterium cheonanense</name>
    <dbReference type="NCBI Taxonomy" id="706183"/>
    <lineage>
        <taxon>Bacteria</taxon>
        <taxon>Pseudomonadati</taxon>
        <taxon>Bacteroidota</taxon>
        <taxon>Flavobacteriia</taxon>
        <taxon>Flavobacteriales</taxon>
        <taxon>Flavobacteriaceae</taxon>
        <taxon>Flavobacterium</taxon>
    </lineage>
</organism>
<comment type="caution">
    <text evidence="1">The sequence shown here is derived from an EMBL/GenBank/DDBJ whole genome shotgun (WGS) entry which is preliminary data.</text>
</comment>
<evidence type="ECO:0000313" key="1">
    <source>
        <dbReference type="EMBL" id="GAA4069125.1"/>
    </source>
</evidence>
<name>A0ABP7VL73_9FLAO</name>
<protein>
    <submittedName>
        <fullName evidence="1">Uncharacterized protein</fullName>
    </submittedName>
</protein>
<accession>A0ABP7VL73</accession>
<dbReference type="EMBL" id="BAABCT010000002">
    <property type="protein sequence ID" value="GAA4069125.1"/>
    <property type="molecule type" value="Genomic_DNA"/>
</dbReference>
<reference evidence="2" key="1">
    <citation type="journal article" date="2019" name="Int. J. Syst. Evol. Microbiol.">
        <title>The Global Catalogue of Microorganisms (GCM) 10K type strain sequencing project: providing services to taxonomists for standard genome sequencing and annotation.</title>
        <authorList>
            <consortium name="The Broad Institute Genomics Platform"/>
            <consortium name="The Broad Institute Genome Sequencing Center for Infectious Disease"/>
            <person name="Wu L."/>
            <person name="Ma J."/>
        </authorList>
    </citation>
    <scope>NUCLEOTIDE SEQUENCE [LARGE SCALE GENOMIC DNA]</scope>
    <source>
        <strain evidence="2">JCM 17069</strain>
    </source>
</reference>
<dbReference type="Proteomes" id="UP001500367">
    <property type="component" value="Unassembled WGS sequence"/>
</dbReference>
<keyword evidence="2" id="KW-1185">Reference proteome</keyword>